<proteinExistence type="predicted"/>
<keyword evidence="1" id="KW-1185">Reference proteome</keyword>
<dbReference type="InterPro" id="IPR016181">
    <property type="entry name" value="Acyl_CoA_acyltransferase"/>
</dbReference>
<protein>
    <submittedName>
        <fullName evidence="2">N-acetyltransferase domain-containing protein</fullName>
    </submittedName>
</protein>
<dbReference type="SUPFAM" id="SSF55729">
    <property type="entry name" value="Acyl-CoA N-acyltransferases (Nat)"/>
    <property type="match status" value="1"/>
</dbReference>
<evidence type="ECO:0000313" key="2">
    <source>
        <dbReference type="WBParaSite" id="Pan_g16159.t1"/>
    </source>
</evidence>
<dbReference type="Gene3D" id="3.40.630.30">
    <property type="match status" value="1"/>
</dbReference>
<dbReference type="WBParaSite" id="Pan_g16159.t1">
    <property type="protein sequence ID" value="Pan_g16159.t1"/>
    <property type="gene ID" value="Pan_g16159"/>
</dbReference>
<reference evidence="2" key="2">
    <citation type="submission" date="2020-10" db="UniProtKB">
        <authorList>
            <consortium name="WormBaseParasite"/>
        </authorList>
    </citation>
    <scope>IDENTIFICATION</scope>
</reference>
<name>A0A7E4ZTE5_PANRE</name>
<dbReference type="Proteomes" id="UP000492821">
    <property type="component" value="Unassembled WGS sequence"/>
</dbReference>
<evidence type="ECO:0000313" key="1">
    <source>
        <dbReference type="Proteomes" id="UP000492821"/>
    </source>
</evidence>
<dbReference type="AlphaFoldDB" id="A0A7E4ZTE5"/>
<reference evidence="1" key="1">
    <citation type="journal article" date="2013" name="Genetics">
        <title>The draft genome and transcriptome of Panagrellus redivivus are shaped by the harsh demands of a free-living lifestyle.</title>
        <authorList>
            <person name="Srinivasan J."/>
            <person name="Dillman A.R."/>
            <person name="Macchietto M.G."/>
            <person name="Heikkinen L."/>
            <person name="Lakso M."/>
            <person name="Fracchia K.M."/>
            <person name="Antoshechkin I."/>
            <person name="Mortazavi A."/>
            <person name="Wong G."/>
            <person name="Sternberg P.W."/>
        </authorList>
    </citation>
    <scope>NUCLEOTIDE SEQUENCE [LARGE SCALE GENOMIC DNA]</scope>
    <source>
        <strain evidence="1">MT8872</strain>
    </source>
</reference>
<accession>A0A7E4ZTE5</accession>
<sequence>MAMAVLQFRRCLFSKSNSPFLNLRRINKVEKCPEGYIRVPDVFDREVFKRNWKSPTGKTINFVLAHPKDFDMLSQFWAEEFIRTNNMCRHLGITYPDFESMASATIDKVFKQGDALMAFWGDRLVSTFLLLYHDASEFPELFGDELPGNPNPVLRIKDDYADDIASMPFTPKVNRCAALLTTVQSQTGKFLPSGVEKLGIFEAIVVHPELQKDGIGAAITNAGEKIIEKRGVTNLIAIGVANYSTRITHKIGFETLFKFYFKDFKENGKPVFYDLFDGSEYVCVLHRAVGKE</sequence>
<organism evidence="1 2">
    <name type="scientific">Panagrellus redivivus</name>
    <name type="common">Microworm</name>
    <dbReference type="NCBI Taxonomy" id="6233"/>
    <lineage>
        <taxon>Eukaryota</taxon>
        <taxon>Metazoa</taxon>
        <taxon>Ecdysozoa</taxon>
        <taxon>Nematoda</taxon>
        <taxon>Chromadorea</taxon>
        <taxon>Rhabditida</taxon>
        <taxon>Tylenchina</taxon>
        <taxon>Panagrolaimomorpha</taxon>
        <taxon>Panagrolaimoidea</taxon>
        <taxon>Panagrolaimidae</taxon>
        <taxon>Panagrellus</taxon>
    </lineage>
</organism>